<dbReference type="GO" id="GO:0016020">
    <property type="term" value="C:membrane"/>
    <property type="evidence" value="ECO:0007669"/>
    <property type="project" value="InterPro"/>
</dbReference>
<keyword evidence="1" id="KW-0472">Membrane</keyword>
<dbReference type="GO" id="GO:0022904">
    <property type="term" value="P:respiratory electron transport chain"/>
    <property type="evidence" value="ECO:0007669"/>
    <property type="project" value="InterPro"/>
</dbReference>
<dbReference type="SUPFAM" id="SSF81342">
    <property type="entry name" value="Transmembrane di-heme cytochromes"/>
    <property type="match status" value="1"/>
</dbReference>
<organism evidence="3 4">
    <name type="scientific">Cohaesibacter celericrescens</name>
    <dbReference type="NCBI Taxonomy" id="2067669"/>
    <lineage>
        <taxon>Bacteria</taxon>
        <taxon>Pseudomonadati</taxon>
        <taxon>Pseudomonadota</taxon>
        <taxon>Alphaproteobacteria</taxon>
        <taxon>Hyphomicrobiales</taxon>
        <taxon>Cohaesibacteraceae</taxon>
    </lineage>
</organism>
<dbReference type="RefSeq" id="WP_101534448.1">
    <property type="nucleotide sequence ID" value="NZ_PKUQ01000025.1"/>
</dbReference>
<dbReference type="OrthoDB" id="9779183at2"/>
<feature type="transmembrane region" description="Helical" evidence="1">
    <location>
        <begin position="156"/>
        <end position="180"/>
    </location>
</feature>
<sequence length="232" mass="27367">MKRKYILQIIQDLMMLFIVGSLMGFHLWGEKTHEILGILFLAISIEHLILNFYWMKRIFQRDYDLFQILKILTNVALFSLFLASIISGLMLSQSVLPDLFIHSSSDFVRKVHMTSVHWLQILIAIHLGVHWKMLADFLSRLWQISERSLIRKLSSFVTFALCVYGVYVFISRKMMAYLVLQVDFAFFNFEEPAVVYYFDYIAVMVLVAYTTRVLIWLLIFVHSKLFEANEVN</sequence>
<name>A0A2N5XPZ1_9HYPH</name>
<evidence type="ECO:0000313" key="3">
    <source>
        <dbReference type="EMBL" id="PLW76596.1"/>
    </source>
</evidence>
<proteinExistence type="predicted"/>
<feature type="transmembrane region" description="Helical" evidence="1">
    <location>
        <begin position="200"/>
        <end position="221"/>
    </location>
</feature>
<dbReference type="AlphaFoldDB" id="A0A2N5XPZ1"/>
<dbReference type="Proteomes" id="UP000234881">
    <property type="component" value="Unassembled WGS sequence"/>
</dbReference>
<feature type="domain" description="Flavinylation-associated cytochrome" evidence="2">
    <location>
        <begin position="73"/>
        <end position="131"/>
    </location>
</feature>
<dbReference type="Pfam" id="PF14358">
    <property type="entry name" value="DUF4405"/>
    <property type="match status" value="1"/>
</dbReference>
<gene>
    <name evidence="3" type="ORF">C0081_13895</name>
</gene>
<dbReference type="InterPro" id="IPR016174">
    <property type="entry name" value="Di-haem_cyt_TM"/>
</dbReference>
<keyword evidence="1" id="KW-1133">Transmembrane helix</keyword>
<evidence type="ECO:0000259" key="2">
    <source>
        <dbReference type="Pfam" id="PF14358"/>
    </source>
</evidence>
<dbReference type="EMBL" id="PKUQ01000025">
    <property type="protein sequence ID" value="PLW76596.1"/>
    <property type="molecule type" value="Genomic_DNA"/>
</dbReference>
<feature type="transmembrane region" description="Helical" evidence="1">
    <location>
        <begin position="35"/>
        <end position="54"/>
    </location>
</feature>
<feature type="transmembrane region" description="Helical" evidence="1">
    <location>
        <begin position="75"/>
        <end position="96"/>
    </location>
</feature>
<feature type="transmembrane region" description="Helical" evidence="1">
    <location>
        <begin position="116"/>
        <end position="135"/>
    </location>
</feature>
<keyword evidence="4" id="KW-1185">Reference proteome</keyword>
<keyword evidence="1" id="KW-0812">Transmembrane</keyword>
<dbReference type="InterPro" id="IPR025517">
    <property type="entry name" value="DUF4405"/>
</dbReference>
<evidence type="ECO:0000256" key="1">
    <source>
        <dbReference type="SAM" id="Phobius"/>
    </source>
</evidence>
<accession>A0A2N5XPZ1</accession>
<evidence type="ECO:0000313" key="4">
    <source>
        <dbReference type="Proteomes" id="UP000234881"/>
    </source>
</evidence>
<comment type="caution">
    <text evidence="3">The sequence shown here is derived from an EMBL/GenBank/DDBJ whole genome shotgun (WGS) entry which is preliminary data.</text>
</comment>
<reference evidence="3 4" key="1">
    <citation type="submission" date="2018-01" db="EMBL/GenBank/DDBJ databases">
        <title>The draft genome sequence of Cohaesibacter sp. H1304.</title>
        <authorList>
            <person name="Wang N.-N."/>
            <person name="Du Z.-J."/>
        </authorList>
    </citation>
    <scope>NUCLEOTIDE SEQUENCE [LARGE SCALE GENOMIC DNA]</scope>
    <source>
        <strain evidence="3 4">H1304</strain>
    </source>
</reference>
<feature type="transmembrane region" description="Helical" evidence="1">
    <location>
        <begin position="12"/>
        <end position="29"/>
    </location>
</feature>
<protein>
    <recommendedName>
        <fullName evidence="2">Flavinylation-associated cytochrome domain-containing protein</fullName>
    </recommendedName>
</protein>